<accession>A0ABN8BHA9</accession>
<evidence type="ECO:0000256" key="8">
    <source>
        <dbReference type="ARBA" id="ARBA00023136"/>
    </source>
</evidence>
<comment type="similarity">
    <text evidence="3">Belongs to the TMEM11 family.</text>
</comment>
<dbReference type="PANTHER" id="PTHR15099:SF2">
    <property type="entry name" value="TRANSMEMBRANE PROTEIN 11, MITOCHONDRIAL"/>
    <property type="match status" value="1"/>
</dbReference>
<keyword evidence="5" id="KW-0999">Mitochondrion inner membrane</keyword>
<proteinExistence type="inferred from homology"/>
<dbReference type="Pfam" id="PF14972">
    <property type="entry name" value="Mito_morph_reg"/>
    <property type="match status" value="1"/>
</dbReference>
<sequence length="121" mass="13615">MAGDESDSDLKPSSVAIIREVYDSENAHIKFEMELERALEAGVRVIVIEPEPLGEETARWIYVGNLLHKISVYSGLCSIASECNNLVTFYNNLTPLLPNKSISNIMLHLLVVLNYLNNYFL</sequence>
<evidence type="ECO:0000256" key="4">
    <source>
        <dbReference type="ARBA" id="ARBA00022692"/>
    </source>
</evidence>
<comment type="function">
    <text evidence="1">Plays a role in mitochondrial morphogenesis.</text>
</comment>
<keyword evidence="4" id="KW-0812">Transmembrane</keyword>
<name>A0ABN8BHA9_CHISP</name>
<dbReference type="InterPro" id="IPR026120">
    <property type="entry name" value="TMEM11"/>
</dbReference>
<evidence type="ECO:0000256" key="1">
    <source>
        <dbReference type="ARBA" id="ARBA00002812"/>
    </source>
</evidence>
<keyword evidence="7" id="KW-0496">Mitochondrion</keyword>
<evidence type="ECO:0000313" key="9">
    <source>
        <dbReference type="EMBL" id="CAH0406493.1"/>
    </source>
</evidence>
<evidence type="ECO:0000256" key="2">
    <source>
        <dbReference type="ARBA" id="ARBA00004448"/>
    </source>
</evidence>
<dbReference type="PANTHER" id="PTHR15099">
    <property type="entry name" value="PROTEIN PM1"/>
    <property type="match status" value="1"/>
</dbReference>
<dbReference type="Proteomes" id="UP001153292">
    <property type="component" value="Chromosome 6"/>
</dbReference>
<keyword evidence="10" id="KW-1185">Reference proteome</keyword>
<evidence type="ECO:0000256" key="3">
    <source>
        <dbReference type="ARBA" id="ARBA00006060"/>
    </source>
</evidence>
<keyword evidence="6" id="KW-1133">Transmembrane helix</keyword>
<evidence type="ECO:0000256" key="5">
    <source>
        <dbReference type="ARBA" id="ARBA00022792"/>
    </source>
</evidence>
<reference evidence="9" key="1">
    <citation type="submission" date="2021-12" db="EMBL/GenBank/DDBJ databases">
        <authorList>
            <person name="King R."/>
        </authorList>
    </citation>
    <scope>NUCLEOTIDE SEQUENCE</scope>
</reference>
<gene>
    <name evidence="9" type="ORF">CHILSU_LOCUS9869</name>
</gene>
<organism evidence="9 10">
    <name type="scientific">Chilo suppressalis</name>
    <name type="common">Asiatic rice borer moth</name>
    <dbReference type="NCBI Taxonomy" id="168631"/>
    <lineage>
        <taxon>Eukaryota</taxon>
        <taxon>Metazoa</taxon>
        <taxon>Ecdysozoa</taxon>
        <taxon>Arthropoda</taxon>
        <taxon>Hexapoda</taxon>
        <taxon>Insecta</taxon>
        <taxon>Pterygota</taxon>
        <taxon>Neoptera</taxon>
        <taxon>Endopterygota</taxon>
        <taxon>Lepidoptera</taxon>
        <taxon>Glossata</taxon>
        <taxon>Ditrysia</taxon>
        <taxon>Pyraloidea</taxon>
        <taxon>Crambidae</taxon>
        <taxon>Crambinae</taxon>
        <taxon>Chilo</taxon>
    </lineage>
</organism>
<evidence type="ECO:0000256" key="6">
    <source>
        <dbReference type="ARBA" id="ARBA00022989"/>
    </source>
</evidence>
<dbReference type="EMBL" id="OU963899">
    <property type="protein sequence ID" value="CAH0406493.1"/>
    <property type="molecule type" value="Genomic_DNA"/>
</dbReference>
<evidence type="ECO:0000313" key="10">
    <source>
        <dbReference type="Proteomes" id="UP001153292"/>
    </source>
</evidence>
<keyword evidence="8" id="KW-0472">Membrane</keyword>
<protein>
    <submittedName>
        <fullName evidence="9">Uncharacterized protein</fullName>
    </submittedName>
</protein>
<comment type="subcellular location">
    <subcellularLocation>
        <location evidence="2">Mitochondrion inner membrane</location>
        <topology evidence="2">Multi-pass membrane protein</topology>
    </subcellularLocation>
</comment>
<evidence type="ECO:0000256" key="7">
    <source>
        <dbReference type="ARBA" id="ARBA00023128"/>
    </source>
</evidence>